<evidence type="ECO:0000313" key="2">
    <source>
        <dbReference type="EMBL" id="CDO92512.1"/>
    </source>
</evidence>
<gene>
    <name evidence="2" type="ORF">KLDO_g832</name>
</gene>
<dbReference type="Proteomes" id="UP000031516">
    <property type="component" value="Unassembled WGS sequence"/>
</dbReference>
<name>A0A0A8L303_9SACH</name>
<keyword evidence="1" id="KW-1133">Transmembrane helix</keyword>
<evidence type="ECO:0000256" key="1">
    <source>
        <dbReference type="SAM" id="Phobius"/>
    </source>
</evidence>
<proteinExistence type="predicted"/>
<reference evidence="2 3" key="1">
    <citation type="submission" date="2014-03" db="EMBL/GenBank/DDBJ databases">
        <title>The genome of Kluyveromyces dobzhanskii.</title>
        <authorList>
            <person name="Nystedt B."/>
            <person name="Astrom S."/>
        </authorList>
    </citation>
    <scope>NUCLEOTIDE SEQUENCE [LARGE SCALE GENOMIC DNA]</scope>
    <source>
        <strain evidence="2 3">CBS 2104</strain>
    </source>
</reference>
<dbReference type="EMBL" id="CCBQ010000016">
    <property type="protein sequence ID" value="CDO92512.1"/>
    <property type="molecule type" value="Genomic_DNA"/>
</dbReference>
<protein>
    <submittedName>
        <fullName evidence="2">WGS project CCBQ000000000 data, contig 00012</fullName>
    </submittedName>
</protein>
<accession>A0A0A8L303</accession>
<organism evidence="2 3">
    <name type="scientific">Kluyveromyces dobzhanskii CBS 2104</name>
    <dbReference type="NCBI Taxonomy" id="1427455"/>
    <lineage>
        <taxon>Eukaryota</taxon>
        <taxon>Fungi</taxon>
        <taxon>Dikarya</taxon>
        <taxon>Ascomycota</taxon>
        <taxon>Saccharomycotina</taxon>
        <taxon>Saccharomycetes</taxon>
        <taxon>Saccharomycetales</taxon>
        <taxon>Saccharomycetaceae</taxon>
        <taxon>Kluyveromyces</taxon>
    </lineage>
</organism>
<feature type="transmembrane region" description="Helical" evidence="1">
    <location>
        <begin position="35"/>
        <end position="52"/>
    </location>
</feature>
<sequence>MEKYSSWRDAGTGIPPFLPDKSLPGINPFNIVVKYIKYFIVSIVGMLLLPFIGSDGLYQLKLGSLFSIESDVQVDGVKKRHISMDEHFPKPGCLYVVNALSPFDALVLRTLVDPKSKCNFILPREDSLYTIALEDWFQFALEGGLWSDNDIKLVKINDLETSCSGKVNFLFAEGTTSNGKSVLPFEIPPKLLQDTIDACGSEVKSISLKLNGKMPTPLEPRSVFKYKQGCISQGVRYKVRISENVRKPDTKKLRINLVGGDEYKLVGKKLDFRSKLRFSQVFYN</sequence>
<dbReference type="AlphaFoldDB" id="A0A0A8L303"/>
<keyword evidence="1" id="KW-0472">Membrane</keyword>
<keyword evidence="1" id="KW-0812">Transmembrane</keyword>
<comment type="caution">
    <text evidence="2">The sequence shown here is derived from an EMBL/GenBank/DDBJ whole genome shotgun (WGS) entry which is preliminary data.</text>
</comment>
<dbReference type="OrthoDB" id="272512at2759"/>
<keyword evidence="3" id="KW-1185">Reference proteome</keyword>
<evidence type="ECO:0000313" key="3">
    <source>
        <dbReference type="Proteomes" id="UP000031516"/>
    </source>
</evidence>